<dbReference type="Gene3D" id="3.30.565.10">
    <property type="entry name" value="Histidine kinase-like ATPase, C-terminal domain"/>
    <property type="match status" value="1"/>
</dbReference>
<sequence length="534" mass="60886">MAVKDENPPNYLSPPKLRQDWLLILVFVLVAGILIVGWLPRIFYFDMDQSVFLTLHLVLMLFSVVVSCTVFVAAWYDFKQTRSWRELVLCLTFFMVGLIDVAHTLSYRGMPNFLTENSLNKSTLYWVLSRLVESLGLLTAVVINPIRKSKLNPGYFLAGAAVFTLVIITSIGYYHPKYPPMFIPGEGQTWLKVFLDYLVIVLKGIALYHLIRLGRKYSADYYLQAALIFGIFSEAAFTLYASAYDTYNVLGHVYKIFEFAYIMRALFILSVVRLYQTNTVLHNQKRQMAEINLQLEKANRLKNEFLANTSHELRTPLTAIIAFTELLLDEETGPLNNMQRDYINEINESSQQLLNYINNLLDLAKIEAGKFEVHREAVSISDLCSSVLRKTEPIFKVKKQQVIIDVEDNIPPVYVDPPKMMQVLINLLSNAHKFTPEDGRIELRARMNDRRDQVIVSVSDNGVGISSENLELIFEKFRQVNNRPEPLYQGTGLGLALVKHIVEMHGGQVKVESILGQGSTFYFSIPLIGGEKSE</sequence>
<dbReference type="InterPro" id="IPR003661">
    <property type="entry name" value="HisK_dim/P_dom"/>
</dbReference>
<keyword evidence="9 16" id="KW-0418">Kinase</keyword>
<organism evidence="16 17">
    <name type="scientific">Thermincola potens (strain JR)</name>
    <dbReference type="NCBI Taxonomy" id="635013"/>
    <lineage>
        <taxon>Bacteria</taxon>
        <taxon>Bacillati</taxon>
        <taxon>Bacillota</taxon>
        <taxon>Clostridia</taxon>
        <taxon>Eubacteriales</taxon>
        <taxon>Thermincolaceae</taxon>
        <taxon>Thermincola</taxon>
    </lineage>
</organism>
<dbReference type="SUPFAM" id="SSF47384">
    <property type="entry name" value="Homodimeric domain of signal transducing histidine kinase"/>
    <property type="match status" value="1"/>
</dbReference>
<dbReference type="Pfam" id="PF17159">
    <property type="entry name" value="MASE3"/>
    <property type="match status" value="1"/>
</dbReference>
<keyword evidence="7" id="KW-0808">Transferase</keyword>
<feature type="transmembrane region" description="Helical" evidence="14">
    <location>
        <begin position="51"/>
        <end position="75"/>
    </location>
</feature>
<evidence type="ECO:0000256" key="7">
    <source>
        <dbReference type="ARBA" id="ARBA00022679"/>
    </source>
</evidence>
<evidence type="ECO:0000256" key="4">
    <source>
        <dbReference type="ARBA" id="ARBA00012438"/>
    </source>
</evidence>
<dbReference type="SMART" id="SM00388">
    <property type="entry name" value="HisKA"/>
    <property type="match status" value="1"/>
</dbReference>
<dbReference type="InterPro" id="IPR036097">
    <property type="entry name" value="HisK_dim/P_sf"/>
</dbReference>
<gene>
    <name evidence="16" type="ordered locus">TherJR_2384</name>
</gene>
<dbReference type="GO" id="GO:0005524">
    <property type="term" value="F:ATP binding"/>
    <property type="evidence" value="ECO:0007669"/>
    <property type="project" value="UniProtKB-KW"/>
</dbReference>
<evidence type="ECO:0000256" key="8">
    <source>
        <dbReference type="ARBA" id="ARBA00022741"/>
    </source>
</evidence>
<evidence type="ECO:0000313" key="16">
    <source>
        <dbReference type="EMBL" id="ADG83223.1"/>
    </source>
</evidence>
<feature type="transmembrane region" description="Helical" evidence="14">
    <location>
        <begin position="87"/>
        <end position="105"/>
    </location>
</feature>
<dbReference type="SMART" id="SM00387">
    <property type="entry name" value="HATPase_c"/>
    <property type="match status" value="1"/>
</dbReference>
<dbReference type="OrthoDB" id="9809348at2"/>
<dbReference type="InterPro" id="IPR036890">
    <property type="entry name" value="HATPase_C_sf"/>
</dbReference>
<comment type="catalytic activity">
    <reaction evidence="1">
        <text>ATP + protein L-histidine = ADP + protein N-phospho-L-histidine.</text>
        <dbReference type="EC" id="2.7.13.3"/>
    </reaction>
</comment>
<feature type="transmembrane region" description="Helical" evidence="14">
    <location>
        <begin position="194"/>
        <end position="211"/>
    </location>
</feature>
<dbReference type="STRING" id="635013.TherJR_2384"/>
<dbReference type="SUPFAM" id="SSF55874">
    <property type="entry name" value="ATPase domain of HSP90 chaperone/DNA topoisomerase II/histidine kinase"/>
    <property type="match status" value="1"/>
</dbReference>
<keyword evidence="8" id="KW-0547">Nucleotide-binding</keyword>
<dbReference type="CDD" id="cd00082">
    <property type="entry name" value="HisKA"/>
    <property type="match status" value="1"/>
</dbReference>
<keyword evidence="14" id="KW-0812">Transmembrane</keyword>
<evidence type="ECO:0000259" key="15">
    <source>
        <dbReference type="PROSITE" id="PS50109"/>
    </source>
</evidence>
<dbReference type="InterPro" id="IPR003594">
    <property type="entry name" value="HATPase_dom"/>
</dbReference>
<evidence type="ECO:0000313" key="17">
    <source>
        <dbReference type="Proteomes" id="UP000002377"/>
    </source>
</evidence>
<evidence type="ECO:0000256" key="6">
    <source>
        <dbReference type="ARBA" id="ARBA00022553"/>
    </source>
</evidence>
<feature type="transmembrane region" description="Helical" evidence="14">
    <location>
        <begin position="256"/>
        <end position="275"/>
    </location>
</feature>
<keyword evidence="10" id="KW-0067">ATP-binding</keyword>
<dbReference type="AlphaFoldDB" id="D5XAL9"/>
<dbReference type="EMBL" id="CP002028">
    <property type="protein sequence ID" value="ADG83223.1"/>
    <property type="molecule type" value="Genomic_DNA"/>
</dbReference>
<dbReference type="RefSeq" id="WP_013121221.1">
    <property type="nucleotide sequence ID" value="NC_014152.1"/>
</dbReference>
<dbReference type="Pfam" id="PF00512">
    <property type="entry name" value="HisKA"/>
    <property type="match status" value="1"/>
</dbReference>
<dbReference type="HOGENOM" id="CLU_000445_114_64_9"/>
<keyword evidence="5" id="KW-1003">Cell membrane</keyword>
<dbReference type="KEGG" id="tjr:TherJR_2384"/>
<accession>D5XAL9</accession>
<dbReference type="PRINTS" id="PR00344">
    <property type="entry name" value="BCTRLSENSOR"/>
</dbReference>
<keyword evidence="13" id="KW-0175">Coiled coil</keyword>
<evidence type="ECO:0000256" key="13">
    <source>
        <dbReference type="SAM" id="Coils"/>
    </source>
</evidence>
<protein>
    <recommendedName>
        <fullName evidence="4">histidine kinase</fullName>
        <ecNumber evidence="4">2.7.13.3</ecNumber>
    </recommendedName>
</protein>
<evidence type="ECO:0000256" key="3">
    <source>
        <dbReference type="ARBA" id="ARBA00004314"/>
    </source>
</evidence>
<feature type="transmembrane region" description="Helical" evidence="14">
    <location>
        <begin position="155"/>
        <end position="174"/>
    </location>
</feature>
<feature type="transmembrane region" description="Helical" evidence="14">
    <location>
        <begin position="125"/>
        <end position="143"/>
    </location>
</feature>
<feature type="domain" description="Histidine kinase" evidence="15">
    <location>
        <begin position="308"/>
        <end position="529"/>
    </location>
</feature>
<evidence type="ECO:0000256" key="9">
    <source>
        <dbReference type="ARBA" id="ARBA00022777"/>
    </source>
</evidence>
<dbReference type="Pfam" id="PF02518">
    <property type="entry name" value="HATPase_c"/>
    <property type="match status" value="1"/>
</dbReference>
<dbReference type="EC" id="2.7.13.3" evidence="4"/>
<feature type="transmembrane region" description="Helical" evidence="14">
    <location>
        <begin position="21"/>
        <end position="39"/>
    </location>
</feature>
<dbReference type="PROSITE" id="PS50109">
    <property type="entry name" value="HIS_KIN"/>
    <property type="match status" value="1"/>
</dbReference>
<proteinExistence type="predicted"/>
<dbReference type="Proteomes" id="UP000002377">
    <property type="component" value="Chromosome"/>
</dbReference>
<evidence type="ECO:0000256" key="5">
    <source>
        <dbReference type="ARBA" id="ARBA00022475"/>
    </source>
</evidence>
<evidence type="ECO:0000256" key="10">
    <source>
        <dbReference type="ARBA" id="ARBA00022840"/>
    </source>
</evidence>
<dbReference type="eggNOG" id="COG2205">
    <property type="taxonomic scope" value="Bacteria"/>
</dbReference>
<feature type="transmembrane region" description="Helical" evidence="14">
    <location>
        <begin position="223"/>
        <end position="244"/>
    </location>
</feature>
<dbReference type="GO" id="GO:0045121">
    <property type="term" value="C:membrane raft"/>
    <property type="evidence" value="ECO:0007669"/>
    <property type="project" value="UniProtKB-SubCell"/>
</dbReference>
<dbReference type="InterPro" id="IPR033425">
    <property type="entry name" value="MASE3"/>
</dbReference>
<dbReference type="InterPro" id="IPR050736">
    <property type="entry name" value="Sensor_HK_Regulatory"/>
</dbReference>
<evidence type="ECO:0000256" key="1">
    <source>
        <dbReference type="ARBA" id="ARBA00000085"/>
    </source>
</evidence>
<dbReference type="CDD" id="cd16922">
    <property type="entry name" value="HATPase_EvgS-ArcB-TorS-like"/>
    <property type="match status" value="1"/>
</dbReference>
<evidence type="ECO:0000256" key="12">
    <source>
        <dbReference type="ARBA" id="ARBA00023136"/>
    </source>
</evidence>
<evidence type="ECO:0000256" key="14">
    <source>
        <dbReference type="SAM" id="Phobius"/>
    </source>
</evidence>
<evidence type="ECO:0000256" key="11">
    <source>
        <dbReference type="ARBA" id="ARBA00023012"/>
    </source>
</evidence>
<evidence type="ECO:0000256" key="2">
    <source>
        <dbReference type="ARBA" id="ARBA00004236"/>
    </source>
</evidence>
<keyword evidence="17" id="KW-1185">Reference proteome</keyword>
<keyword evidence="6" id="KW-0597">Phosphoprotein</keyword>
<dbReference type="InterPro" id="IPR004358">
    <property type="entry name" value="Sig_transdc_His_kin-like_C"/>
</dbReference>
<dbReference type="FunFam" id="1.10.287.130:FF:000001">
    <property type="entry name" value="Two-component sensor histidine kinase"/>
    <property type="match status" value="1"/>
</dbReference>
<dbReference type="InterPro" id="IPR005467">
    <property type="entry name" value="His_kinase_dom"/>
</dbReference>
<comment type="subcellular location">
    <subcellularLocation>
        <location evidence="2">Cell membrane</location>
    </subcellularLocation>
    <subcellularLocation>
        <location evidence="3">Membrane raft</location>
        <topology evidence="3">Multi-pass membrane protein</topology>
    </subcellularLocation>
</comment>
<keyword evidence="12 14" id="KW-0472">Membrane</keyword>
<dbReference type="PANTHER" id="PTHR43711">
    <property type="entry name" value="TWO-COMPONENT HISTIDINE KINASE"/>
    <property type="match status" value="1"/>
</dbReference>
<dbReference type="FunFam" id="3.30.565.10:FF:000023">
    <property type="entry name" value="PAS domain-containing sensor histidine kinase"/>
    <property type="match status" value="1"/>
</dbReference>
<reference evidence="16 17" key="1">
    <citation type="submission" date="2010-05" db="EMBL/GenBank/DDBJ databases">
        <title>Complete sequence of Thermincola sp. JR.</title>
        <authorList>
            <consortium name="US DOE Joint Genome Institute"/>
            <person name="Lucas S."/>
            <person name="Copeland A."/>
            <person name="Lapidus A."/>
            <person name="Cheng J.-F."/>
            <person name="Bruce D."/>
            <person name="Goodwin L."/>
            <person name="Pitluck S."/>
            <person name="Chertkov O."/>
            <person name="Detter J.C."/>
            <person name="Han C."/>
            <person name="Tapia R."/>
            <person name="Land M."/>
            <person name="Hauser L."/>
            <person name="Kyrpides N."/>
            <person name="Mikhailova N."/>
            <person name="Hazen T.C."/>
            <person name="Woyke T."/>
        </authorList>
    </citation>
    <scope>NUCLEOTIDE SEQUENCE [LARGE SCALE GENOMIC DNA]</scope>
    <source>
        <strain evidence="16 17">JR</strain>
    </source>
</reference>
<dbReference type="PANTHER" id="PTHR43711:SF31">
    <property type="entry name" value="HISTIDINE KINASE"/>
    <property type="match status" value="1"/>
</dbReference>
<feature type="coiled-coil region" evidence="13">
    <location>
        <begin position="281"/>
        <end position="308"/>
    </location>
</feature>
<dbReference type="GO" id="GO:0005886">
    <property type="term" value="C:plasma membrane"/>
    <property type="evidence" value="ECO:0007669"/>
    <property type="project" value="UniProtKB-SubCell"/>
</dbReference>
<keyword evidence="14" id="KW-1133">Transmembrane helix</keyword>
<dbReference type="Gene3D" id="1.10.287.130">
    <property type="match status" value="1"/>
</dbReference>
<name>D5XAL9_THEPJ</name>
<dbReference type="GO" id="GO:0000155">
    <property type="term" value="F:phosphorelay sensor kinase activity"/>
    <property type="evidence" value="ECO:0007669"/>
    <property type="project" value="InterPro"/>
</dbReference>
<keyword evidence="11" id="KW-0902">Two-component regulatory system</keyword>